<feature type="compositionally biased region" description="Polar residues" evidence="1">
    <location>
        <begin position="195"/>
        <end position="204"/>
    </location>
</feature>
<protein>
    <submittedName>
        <fullName evidence="2">Uncharacterized protein</fullName>
    </submittedName>
</protein>
<name>A0A507R6K5_MONPU</name>
<feature type="compositionally biased region" description="Polar residues" evidence="1">
    <location>
        <begin position="237"/>
        <end position="249"/>
    </location>
</feature>
<feature type="compositionally biased region" description="Basic and acidic residues" evidence="1">
    <location>
        <begin position="1"/>
        <end position="25"/>
    </location>
</feature>
<reference evidence="2 3" key="1">
    <citation type="submission" date="2019-06" db="EMBL/GenBank/DDBJ databases">
        <title>Wine fermentation using esterase from Monascus purpureus.</title>
        <authorList>
            <person name="Geng C."/>
            <person name="Zhang Y."/>
        </authorList>
    </citation>
    <scope>NUCLEOTIDE SEQUENCE [LARGE SCALE GENOMIC DNA]</scope>
    <source>
        <strain evidence="2">HQ1</strain>
    </source>
</reference>
<feature type="region of interest" description="Disordered" evidence="1">
    <location>
        <begin position="156"/>
        <end position="280"/>
    </location>
</feature>
<evidence type="ECO:0000313" key="2">
    <source>
        <dbReference type="EMBL" id="TQB76677.1"/>
    </source>
</evidence>
<proteinExistence type="predicted"/>
<evidence type="ECO:0000256" key="1">
    <source>
        <dbReference type="SAM" id="MobiDB-lite"/>
    </source>
</evidence>
<dbReference type="AlphaFoldDB" id="A0A507R6K5"/>
<keyword evidence="3" id="KW-1185">Reference proteome</keyword>
<organism evidence="2 3">
    <name type="scientific">Monascus purpureus</name>
    <name type="common">Red mold</name>
    <name type="synonym">Monascus anka</name>
    <dbReference type="NCBI Taxonomy" id="5098"/>
    <lineage>
        <taxon>Eukaryota</taxon>
        <taxon>Fungi</taxon>
        <taxon>Dikarya</taxon>
        <taxon>Ascomycota</taxon>
        <taxon>Pezizomycotina</taxon>
        <taxon>Eurotiomycetes</taxon>
        <taxon>Eurotiomycetidae</taxon>
        <taxon>Eurotiales</taxon>
        <taxon>Aspergillaceae</taxon>
        <taxon>Monascus</taxon>
    </lineage>
</organism>
<comment type="caution">
    <text evidence="2">The sequence shown here is derived from an EMBL/GenBank/DDBJ whole genome shotgun (WGS) entry which is preliminary data.</text>
</comment>
<dbReference type="EMBL" id="VIFY01000007">
    <property type="protein sequence ID" value="TQB76677.1"/>
    <property type="molecule type" value="Genomic_DNA"/>
</dbReference>
<feature type="compositionally biased region" description="Acidic residues" evidence="1">
    <location>
        <begin position="172"/>
        <end position="191"/>
    </location>
</feature>
<dbReference type="Proteomes" id="UP000319663">
    <property type="component" value="Unassembled WGS sequence"/>
</dbReference>
<feature type="compositionally biased region" description="Gly residues" evidence="1">
    <location>
        <begin position="219"/>
        <end position="228"/>
    </location>
</feature>
<feature type="region of interest" description="Disordered" evidence="1">
    <location>
        <begin position="1"/>
        <end position="71"/>
    </location>
</feature>
<feature type="compositionally biased region" description="Basic and acidic residues" evidence="1">
    <location>
        <begin position="250"/>
        <end position="260"/>
    </location>
</feature>
<sequence length="280" mass="31632">MRDTGTARTRSWREIGDSNHYDEYIAKSPARKRARTSSSGSWREWELEQYTRDTSSSRQLGITQQSEENVEVDTNTDVTVFNSGDGNSSILEARVHPTPFGTATSTSILDDIFIREQPRLPLTPLPLLPLRRSQEETARRRRPALPVPFFLQAFPSSRHQHEKRDDNTYFDIYEDPTDPFENMDMDLDAAMDIDSTGSPQQSISDFDLSENKENTEDGYGSGGNGGGRTEMRPEGSGSDTETATPQDQVEGQHHNRRDGPEIGEEELDRREGALEFFPLL</sequence>
<gene>
    <name evidence="2" type="ORF">MPDQ_007072</name>
</gene>
<evidence type="ECO:0000313" key="3">
    <source>
        <dbReference type="Proteomes" id="UP000319663"/>
    </source>
</evidence>
<accession>A0A507R6K5</accession>
<feature type="compositionally biased region" description="Polar residues" evidence="1">
    <location>
        <begin position="52"/>
        <end position="66"/>
    </location>
</feature>